<organism evidence="2">
    <name type="scientific">marine sediment metagenome</name>
    <dbReference type="NCBI Taxonomy" id="412755"/>
    <lineage>
        <taxon>unclassified sequences</taxon>
        <taxon>metagenomes</taxon>
        <taxon>ecological metagenomes</taxon>
    </lineage>
</organism>
<evidence type="ECO:0000313" key="2">
    <source>
        <dbReference type="EMBL" id="KKM77250.1"/>
    </source>
</evidence>
<name>A0A0F9MKE5_9ZZZZ</name>
<dbReference type="PANTHER" id="PTHR10937:SF0">
    <property type="entry name" value="GLUTAMINE--FRUCTOSE-6-PHOSPHATE TRANSAMINASE (ISOMERIZING)"/>
    <property type="match status" value="1"/>
</dbReference>
<dbReference type="PANTHER" id="PTHR10937">
    <property type="entry name" value="GLUCOSAMINE--FRUCTOSE-6-PHOSPHATE AMINOTRANSFERASE, ISOMERIZING"/>
    <property type="match status" value="1"/>
</dbReference>
<dbReference type="GO" id="GO:0006487">
    <property type="term" value="P:protein N-linked glycosylation"/>
    <property type="evidence" value="ECO:0007669"/>
    <property type="project" value="TreeGrafter"/>
</dbReference>
<dbReference type="SUPFAM" id="SSF53697">
    <property type="entry name" value="SIS domain"/>
    <property type="match status" value="1"/>
</dbReference>
<dbReference type="InterPro" id="IPR001347">
    <property type="entry name" value="SIS_dom"/>
</dbReference>
<proteinExistence type="predicted"/>
<sequence>MTDKKILFSYDSILNDIFDFHSSLKSCIDAYFNSNNKKLFQKIQEFLISTKITRVIFIGNGFNHFGSFVAIHCLNTASNPQFNFNSEFYDVSEFYDYVLPKKYDDDTLFILMSKSGRSNLVTKIVDQFQLLKIDKNLIWFVTNSPESMNAKHCGFVFPTYVKSEIVHGTKTFQNTVFVIFLLSQLLLGRDPLKDENYIAFENILKDLVNFKLNYQNISKKAIDFLGFEFKFLYFIAKGISQSTANNSVLLYFSLYNIFCESISLGQILPRSLEVSGKNVRCFFLINNEKEELMPSLPSDISSISNSLGKTILISNNNNLIVSLKNKPNIFPISYQCEINALSF</sequence>
<feature type="non-terminal residue" evidence="2">
    <location>
        <position position="343"/>
    </location>
</feature>
<reference evidence="2" key="1">
    <citation type="journal article" date="2015" name="Nature">
        <title>Complex archaea that bridge the gap between prokaryotes and eukaryotes.</title>
        <authorList>
            <person name="Spang A."/>
            <person name="Saw J.H."/>
            <person name="Jorgensen S.L."/>
            <person name="Zaremba-Niedzwiedzka K."/>
            <person name="Martijn J."/>
            <person name="Lind A.E."/>
            <person name="van Eijk R."/>
            <person name="Schleper C."/>
            <person name="Guy L."/>
            <person name="Ettema T.J."/>
        </authorList>
    </citation>
    <scope>NUCLEOTIDE SEQUENCE</scope>
</reference>
<feature type="domain" description="SIS" evidence="1">
    <location>
        <begin position="43"/>
        <end position="192"/>
    </location>
</feature>
<dbReference type="EMBL" id="LAZR01008672">
    <property type="protein sequence ID" value="KKM77250.1"/>
    <property type="molecule type" value="Genomic_DNA"/>
</dbReference>
<evidence type="ECO:0000259" key="1">
    <source>
        <dbReference type="PROSITE" id="PS51464"/>
    </source>
</evidence>
<dbReference type="PROSITE" id="PS51464">
    <property type="entry name" value="SIS"/>
    <property type="match status" value="1"/>
</dbReference>
<dbReference type="GO" id="GO:0006002">
    <property type="term" value="P:fructose 6-phosphate metabolic process"/>
    <property type="evidence" value="ECO:0007669"/>
    <property type="project" value="TreeGrafter"/>
</dbReference>
<dbReference type="Gene3D" id="3.40.50.10490">
    <property type="entry name" value="Glucose-6-phosphate isomerase like protein, domain 1"/>
    <property type="match status" value="2"/>
</dbReference>
<dbReference type="AlphaFoldDB" id="A0A0F9MKE5"/>
<dbReference type="GO" id="GO:0004360">
    <property type="term" value="F:glutamine-fructose-6-phosphate transaminase (isomerizing) activity"/>
    <property type="evidence" value="ECO:0007669"/>
    <property type="project" value="TreeGrafter"/>
</dbReference>
<dbReference type="GO" id="GO:0006047">
    <property type="term" value="P:UDP-N-acetylglucosamine metabolic process"/>
    <property type="evidence" value="ECO:0007669"/>
    <property type="project" value="TreeGrafter"/>
</dbReference>
<comment type="caution">
    <text evidence="2">The sequence shown here is derived from an EMBL/GenBank/DDBJ whole genome shotgun (WGS) entry which is preliminary data.</text>
</comment>
<protein>
    <recommendedName>
        <fullName evidence="1">SIS domain-containing protein</fullName>
    </recommendedName>
</protein>
<accession>A0A0F9MKE5</accession>
<gene>
    <name evidence="2" type="ORF">LCGC14_1372010</name>
</gene>
<dbReference type="InterPro" id="IPR046348">
    <property type="entry name" value="SIS_dom_sf"/>
</dbReference>
<dbReference type="GO" id="GO:0097367">
    <property type="term" value="F:carbohydrate derivative binding"/>
    <property type="evidence" value="ECO:0007669"/>
    <property type="project" value="InterPro"/>
</dbReference>